<dbReference type="PANTHER" id="PTHR19849:SF0">
    <property type="entry name" value="PHOSPHOLIPASE A-2-ACTIVATING PROTEIN"/>
    <property type="match status" value="1"/>
</dbReference>
<name>A0A0F7SR46_PHARH</name>
<dbReference type="EMBL" id="LN483157">
    <property type="protein sequence ID" value="CED83871.1"/>
    <property type="molecule type" value="Genomic_DNA"/>
</dbReference>
<dbReference type="Gene3D" id="1.25.10.10">
    <property type="entry name" value="Leucine-rich Repeat Variant"/>
    <property type="match status" value="1"/>
</dbReference>
<dbReference type="SMART" id="SM00320">
    <property type="entry name" value="WD40"/>
    <property type="match status" value="6"/>
</dbReference>
<dbReference type="InterPro" id="IPR036322">
    <property type="entry name" value="WD40_repeat_dom_sf"/>
</dbReference>
<dbReference type="GO" id="GO:0010992">
    <property type="term" value="P:ubiquitin recycling"/>
    <property type="evidence" value="ECO:0007669"/>
    <property type="project" value="TreeGrafter"/>
</dbReference>
<keyword evidence="3 5" id="KW-0853">WD repeat</keyword>
<evidence type="ECO:0000259" key="7">
    <source>
        <dbReference type="PROSITE" id="PS51396"/>
    </source>
</evidence>
<feature type="domain" description="PFU" evidence="6">
    <location>
        <begin position="372"/>
        <end position="503"/>
    </location>
</feature>
<evidence type="ECO:0000256" key="4">
    <source>
        <dbReference type="ARBA" id="ARBA00022737"/>
    </source>
</evidence>
<evidence type="ECO:0000259" key="6">
    <source>
        <dbReference type="PROSITE" id="PS51394"/>
    </source>
</evidence>
<dbReference type="InterPro" id="IPR015155">
    <property type="entry name" value="PFU"/>
</dbReference>
<dbReference type="AlphaFoldDB" id="A0A0F7SR46"/>
<dbReference type="GO" id="GO:0005634">
    <property type="term" value="C:nucleus"/>
    <property type="evidence" value="ECO:0007669"/>
    <property type="project" value="TreeGrafter"/>
</dbReference>
<evidence type="ECO:0000256" key="2">
    <source>
        <dbReference type="ARBA" id="ARBA00022490"/>
    </source>
</evidence>
<dbReference type="Gene3D" id="3.10.20.870">
    <property type="entry name" value="PFU (PLAA family ubiquitin binding), C-terminal domain"/>
    <property type="match status" value="1"/>
</dbReference>
<dbReference type="PROSITE" id="PS51394">
    <property type="entry name" value="PFU"/>
    <property type="match status" value="1"/>
</dbReference>
<dbReference type="InterPro" id="IPR013535">
    <property type="entry name" value="PUL_dom"/>
</dbReference>
<dbReference type="PROSITE" id="PS50082">
    <property type="entry name" value="WD_REPEATS_2"/>
    <property type="match status" value="1"/>
</dbReference>
<comment type="subcellular location">
    <subcellularLocation>
        <location evidence="1">Cytoplasm</location>
    </subcellularLocation>
</comment>
<keyword evidence="2" id="KW-0963">Cytoplasm</keyword>
<sequence>MNNPDLFQLSSSLLGHKADVRSVSAPSPTLIVSTSRDKSTIAWTKEGTEWSAGRHWDGFGGFVSSTWAGVINDQEWILTGSQDSLISAYAAPNGFASKSPTDFQQTTSSEPSVTLIGHSANVCCLDGLVGGGGLVSGSWDQTAIVWSANFQQQQVLKGHSQTVWAVRSISPTQILTASADKSIILWTKGADDAVRGLVPIPGGDTFASCGNDGVIIIWSLSGDRIIDLHGHASFVYDLAVIPATSPDAGPELASVSEDRTLRIWSEIGKNIQTIPHPATSVWTVAAASNGDLITGSSDGVVRVWTRSASRVAPEAEIKALEEEISKQKVDQQQVGDVKKENVPGMEALAKDGTKEGQVIMVKNEKNVVEAYQWSSGSGVWQKIGEVVDAVGSGRKQLYNGVEYDYVFDVDIAEGQPPLKLPYNASGQKQSLLLFLSNFPLSRVKQLEWRENDIDIRFLADTENPYAAAQAFLVRNELPVSYIDEVVRFIEKNTSKVTIGEGASNEYVDPYTGASRYRASSSSVPTHQATGTYVDPYTGTSRYTGSSGPSAATVIAPSERKPTDVLPVKTYLTFKQANVAALSKKLFELDEELRAAGTGLEMNSEETKAMKDVVAFLGLPLGALPDPLTKKAEEGWDVRSLVNVLSRWPAEKRFPVLDLLRLLAPISPSLSAYRATSGPATIPALILSVIEWPLDGTWELNKVKETNAMLGFRALANLFSTANGQAALVEGQTIEKLLRSFSELPIGQTNKNVRVAISTILLNFSILTLSSKSLKSNIGPVLLNTLCKFIVDESEGEAAYRATVGLGNVLLAPHVAGSVSLGKGSMIKEAVSTVAARFPLERRLGELTKEIHRLTT</sequence>
<dbReference type="GO" id="GO:0005737">
    <property type="term" value="C:cytoplasm"/>
    <property type="evidence" value="ECO:0007669"/>
    <property type="project" value="UniProtKB-SubCell"/>
</dbReference>
<dbReference type="Pfam" id="PF08324">
    <property type="entry name" value="PUL"/>
    <property type="match status" value="1"/>
</dbReference>
<dbReference type="Pfam" id="PF00400">
    <property type="entry name" value="WD40"/>
    <property type="match status" value="6"/>
</dbReference>
<dbReference type="GO" id="GO:0043161">
    <property type="term" value="P:proteasome-mediated ubiquitin-dependent protein catabolic process"/>
    <property type="evidence" value="ECO:0007669"/>
    <property type="project" value="TreeGrafter"/>
</dbReference>
<organism evidence="8">
    <name type="scientific">Phaffia rhodozyma</name>
    <name type="common">Yeast</name>
    <name type="synonym">Xanthophyllomyces dendrorhous</name>
    <dbReference type="NCBI Taxonomy" id="264483"/>
    <lineage>
        <taxon>Eukaryota</taxon>
        <taxon>Fungi</taxon>
        <taxon>Dikarya</taxon>
        <taxon>Basidiomycota</taxon>
        <taxon>Agaricomycotina</taxon>
        <taxon>Tremellomycetes</taxon>
        <taxon>Cystofilobasidiales</taxon>
        <taxon>Mrakiaceae</taxon>
        <taxon>Phaffia</taxon>
    </lineage>
</organism>
<dbReference type="CDD" id="cd00200">
    <property type="entry name" value="WD40"/>
    <property type="match status" value="1"/>
</dbReference>
<feature type="domain" description="PUL" evidence="7">
    <location>
        <begin position="563"/>
        <end position="853"/>
    </location>
</feature>
<dbReference type="PANTHER" id="PTHR19849">
    <property type="entry name" value="PHOSPHOLIPASE A-2-ACTIVATING PROTEIN"/>
    <property type="match status" value="1"/>
</dbReference>
<protein>
    <submittedName>
        <fullName evidence="8">Phospholipase A2-activating protein (Contains WD40 repeats)</fullName>
    </submittedName>
</protein>
<accession>A0A0F7SR46</accession>
<dbReference type="Pfam" id="PF09070">
    <property type="entry name" value="PFU"/>
    <property type="match status" value="2"/>
</dbReference>
<feature type="repeat" description="WD" evidence="5">
    <location>
        <begin position="228"/>
        <end position="265"/>
    </location>
</feature>
<dbReference type="Gene3D" id="2.130.10.10">
    <property type="entry name" value="YVTN repeat-like/Quinoprotein amine dehydrogenase"/>
    <property type="match status" value="1"/>
</dbReference>
<reference evidence="8" key="1">
    <citation type="submission" date="2014-08" db="EMBL/GenBank/DDBJ databases">
        <authorList>
            <person name="Sharma Rahul"/>
            <person name="Thines Marco"/>
        </authorList>
    </citation>
    <scope>NUCLEOTIDE SEQUENCE</scope>
</reference>
<evidence type="ECO:0000313" key="8">
    <source>
        <dbReference type="EMBL" id="CED83871.1"/>
    </source>
</evidence>
<dbReference type="SUPFAM" id="SSF50978">
    <property type="entry name" value="WD40 repeat-like"/>
    <property type="match status" value="1"/>
</dbReference>
<dbReference type="PROSITE" id="PS51396">
    <property type="entry name" value="PUL"/>
    <property type="match status" value="1"/>
</dbReference>
<evidence type="ECO:0000256" key="3">
    <source>
        <dbReference type="ARBA" id="ARBA00022574"/>
    </source>
</evidence>
<dbReference type="GO" id="GO:0043130">
    <property type="term" value="F:ubiquitin binding"/>
    <property type="evidence" value="ECO:0007669"/>
    <property type="project" value="TreeGrafter"/>
</dbReference>
<proteinExistence type="predicted"/>
<keyword evidence="4" id="KW-0677">Repeat</keyword>
<evidence type="ECO:0000256" key="5">
    <source>
        <dbReference type="PROSITE-ProRule" id="PRU00221"/>
    </source>
</evidence>
<dbReference type="InterPro" id="IPR001680">
    <property type="entry name" value="WD40_rpt"/>
</dbReference>
<dbReference type="InterPro" id="IPR015943">
    <property type="entry name" value="WD40/YVTN_repeat-like_dom_sf"/>
</dbReference>
<dbReference type="InterPro" id="IPR011989">
    <property type="entry name" value="ARM-like"/>
</dbReference>
<dbReference type="InterPro" id="IPR038122">
    <property type="entry name" value="PFU_sf"/>
</dbReference>
<evidence type="ECO:0000256" key="1">
    <source>
        <dbReference type="ARBA" id="ARBA00004496"/>
    </source>
</evidence>